<dbReference type="FunFam" id="3.30.70.270:FF:000020">
    <property type="entry name" value="Transposon Tf2-6 polyprotein-like Protein"/>
    <property type="match status" value="1"/>
</dbReference>
<name>A0A4C1T4Q8_EUMVA</name>
<dbReference type="InterPro" id="IPR050951">
    <property type="entry name" value="Retrovirus_Pol_polyprotein"/>
</dbReference>
<feature type="domain" description="Integrase catalytic" evidence="11">
    <location>
        <begin position="692"/>
        <end position="846"/>
    </location>
</feature>
<dbReference type="Pfam" id="PF17917">
    <property type="entry name" value="RT_RNaseH"/>
    <property type="match status" value="1"/>
</dbReference>
<sequence>MLIKNGKKVPIKQQISKSVNSLEAKTEHLTKDQKEKLHTLCKQYSTLFAEPNEKLTYTTTVKAEIRTTNNSPIYSRSYPYPMALKSEVEKQINKLLEDGIIRPSRSPYNSPVWIVDKKPDSLGNKQYRLVIDYRKLNLVTVADRYPIPEINEVLSQLGHNKFFSVIDLKSGFHQIPLRNSDIEKTAFSINNGKYEFTRLPFGLKNAPSIFQRTLDDILRDYIGRCCYVYIDDIIIFSKSEEDHEKDLGNIFRTLEQANMKVQLDKCKFFEKEVEFLGFIVTPEGIKTNPSKIKAIQNFPTPQNLKELRSFLGLSGYYRRFVKDYAKLAKPLTALLRGEDGRASRTQSAKKQISLDEEATNAFQKIKNVLISEDVMLTYPNLNKEFELTTDASNYAIGAVLSQEDRPITFISRTLSKSEENYAANEKEMLAIIWALKSLRNYLYGSAKIKIFTDHQPLTYALSSKNNNGKMKRWRAILEEYNYELKYKPGKTNVVADGLSRTPQRTQINSLTPTQHSDESSSQNLIPYTDAPINAFKNQLFITLAETSSYQFKIIFPTYHRHLIAEPEYTEDLLVNLLKRYLNPSVTNAIITEDHILGKIQTIYPLHFNQYKIRYTRKTVKDLTEPSQQESAIIVEHNRAHRSASENKAQLLEKFYFPQMNAKIKKITKQCKICQENKYERHPPNPILKATPIPTYPGQIVHIDIYHTNNKICLTAIDKFSKYAQVKLIKSRATQDLKQPLQELLTAFGIPEKIVIDNEKSLNSASIIFILLTCMAYAEVQIHDYSSSHLITIDNGYSKIKDGTLNFIHVIDTLAYRNLLENITDVMNSTLPPGNPMFPILQHEVQQTIELLEIVEPVQHPKSKRSLDILGTAWKYLAGSPDHDDLNIINSNLDQLTTNNNKQIFINNALNNRMNKLTKITNDILNIIKKDNTIDNGIALSLQSKVRMIKEEIINIKYAIQWARLGIVNSVLLNKKEIGITIKELKEENVPFDTVEEALELADNKHPTEQHTEGNVEASHHQETSLESPAPTARNFQVFQTLEDKRF</sequence>
<feature type="compositionally biased region" description="Basic and acidic residues" evidence="9">
    <location>
        <begin position="1004"/>
        <end position="1023"/>
    </location>
</feature>
<accession>A0A4C1T4Q8</accession>
<dbReference type="AlphaFoldDB" id="A0A4C1T4Q8"/>
<feature type="region of interest" description="Disordered" evidence="9">
    <location>
        <begin position="1004"/>
        <end position="1029"/>
    </location>
</feature>
<dbReference type="STRING" id="151549.A0A4C1T4Q8"/>
<evidence type="ECO:0000256" key="6">
    <source>
        <dbReference type="ARBA" id="ARBA00022759"/>
    </source>
</evidence>
<dbReference type="OrthoDB" id="4369127at2759"/>
<dbReference type="GO" id="GO:0004519">
    <property type="term" value="F:endonuclease activity"/>
    <property type="evidence" value="ECO:0007669"/>
    <property type="project" value="UniProtKB-KW"/>
</dbReference>
<evidence type="ECO:0000313" key="13">
    <source>
        <dbReference type="Proteomes" id="UP000299102"/>
    </source>
</evidence>
<dbReference type="GO" id="GO:0008233">
    <property type="term" value="F:peptidase activity"/>
    <property type="evidence" value="ECO:0007669"/>
    <property type="project" value="UniProtKB-KW"/>
</dbReference>
<dbReference type="InterPro" id="IPR012337">
    <property type="entry name" value="RNaseH-like_sf"/>
</dbReference>
<dbReference type="InterPro" id="IPR041373">
    <property type="entry name" value="RT_RNaseH"/>
</dbReference>
<dbReference type="PROSITE" id="PS50878">
    <property type="entry name" value="RT_POL"/>
    <property type="match status" value="1"/>
</dbReference>
<proteinExistence type="predicted"/>
<evidence type="ECO:0000256" key="3">
    <source>
        <dbReference type="ARBA" id="ARBA00022679"/>
    </source>
</evidence>
<dbReference type="Gene3D" id="3.10.10.10">
    <property type="entry name" value="HIV Type 1 Reverse Transcriptase, subunit A, domain 1"/>
    <property type="match status" value="1"/>
</dbReference>
<dbReference type="SUPFAM" id="SSF53098">
    <property type="entry name" value="Ribonuclease H-like"/>
    <property type="match status" value="1"/>
</dbReference>
<gene>
    <name evidence="12" type="primary">pol</name>
    <name evidence="12" type="ORF">EVAR_91228_1</name>
</gene>
<dbReference type="InterPro" id="IPR041588">
    <property type="entry name" value="Integrase_H2C2"/>
</dbReference>
<comment type="caution">
    <text evidence="12">The sequence shown here is derived from an EMBL/GenBank/DDBJ whole genome shotgun (WGS) entry which is preliminary data.</text>
</comment>
<evidence type="ECO:0000256" key="8">
    <source>
        <dbReference type="ARBA" id="ARBA00022918"/>
    </source>
</evidence>
<keyword evidence="5" id="KW-0540">Nuclease</keyword>
<dbReference type="GO" id="GO:0042575">
    <property type="term" value="C:DNA polymerase complex"/>
    <property type="evidence" value="ECO:0007669"/>
    <property type="project" value="UniProtKB-ARBA"/>
</dbReference>
<dbReference type="InterPro" id="IPR000477">
    <property type="entry name" value="RT_dom"/>
</dbReference>
<dbReference type="EC" id="2.7.7.49" evidence="1"/>
<dbReference type="GO" id="GO:0015074">
    <property type="term" value="P:DNA integration"/>
    <property type="evidence" value="ECO:0007669"/>
    <property type="project" value="InterPro"/>
</dbReference>
<evidence type="ECO:0000259" key="10">
    <source>
        <dbReference type="PROSITE" id="PS50878"/>
    </source>
</evidence>
<dbReference type="EMBL" id="BGZK01004531">
    <property type="protein sequence ID" value="GBP09489.1"/>
    <property type="molecule type" value="Genomic_DNA"/>
</dbReference>
<dbReference type="GO" id="GO:0003964">
    <property type="term" value="F:RNA-directed DNA polymerase activity"/>
    <property type="evidence" value="ECO:0007669"/>
    <property type="project" value="UniProtKB-KW"/>
</dbReference>
<feature type="domain" description="Reverse transcriptase" evidence="10">
    <location>
        <begin position="96"/>
        <end position="280"/>
    </location>
</feature>
<evidence type="ECO:0000256" key="7">
    <source>
        <dbReference type="ARBA" id="ARBA00022801"/>
    </source>
</evidence>
<dbReference type="Pfam" id="PF00078">
    <property type="entry name" value="RVT_1"/>
    <property type="match status" value="1"/>
</dbReference>
<dbReference type="Pfam" id="PF07253">
    <property type="entry name" value="Gypsy"/>
    <property type="match status" value="1"/>
</dbReference>
<keyword evidence="2" id="KW-0645">Protease</keyword>
<dbReference type="FunFam" id="3.10.10.10:FF:000007">
    <property type="entry name" value="Retrovirus-related Pol polyprotein from transposon 17.6-like Protein"/>
    <property type="match status" value="1"/>
</dbReference>
<keyword evidence="6" id="KW-0255">Endonuclease</keyword>
<dbReference type="InterPro" id="IPR009882">
    <property type="entry name" value="Gypsy"/>
</dbReference>
<dbReference type="InterPro" id="IPR036397">
    <property type="entry name" value="RNaseH_sf"/>
</dbReference>
<evidence type="ECO:0000256" key="9">
    <source>
        <dbReference type="SAM" id="MobiDB-lite"/>
    </source>
</evidence>
<dbReference type="PANTHER" id="PTHR37984">
    <property type="entry name" value="PROTEIN CBG26694"/>
    <property type="match status" value="1"/>
</dbReference>
<dbReference type="GO" id="GO:0006508">
    <property type="term" value="P:proteolysis"/>
    <property type="evidence" value="ECO:0007669"/>
    <property type="project" value="UniProtKB-KW"/>
</dbReference>
<dbReference type="Gene3D" id="1.10.340.70">
    <property type="match status" value="1"/>
</dbReference>
<dbReference type="SUPFAM" id="SSF56672">
    <property type="entry name" value="DNA/RNA polymerases"/>
    <property type="match status" value="1"/>
</dbReference>
<keyword evidence="7" id="KW-0378">Hydrolase</keyword>
<evidence type="ECO:0000256" key="1">
    <source>
        <dbReference type="ARBA" id="ARBA00012493"/>
    </source>
</evidence>
<dbReference type="Gene3D" id="3.30.70.270">
    <property type="match status" value="2"/>
</dbReference>
<dbReference type="InterPro" id="IPR043128">
    <property type="entry name" value="Rev_trsase/Diguanyl_cyclase"/>
</dbReference>
<keyword evidence="4" id="KW-0548">Nucleotidyltransferase</keyword>
<dbReference type="PANTHER" id="PTHR37984:SF5">
    <property type="entry name" value="PROTEIN NYNRIN-LIKE"/>
    <property type="match status" value="1"/>
</dbReference>
<dbReference type="InterPro" id="IPR043502">
    <property type="entry name" value="DNA/RNA_pol_sf"/>
</dbReference>
<dbReference type="CDD" id="cd09274">
    <property type="entry name" value="RNase_HI_RT_Ty3"/>
    <property type="match status" value="1"/>
</dbReference>
<dbReference type="Proteomes" id="UP000299102">
    <property type="component" value="Unassembled WGS sequence"/>
</dbReference>
<keyword evidence="3" id="KW-0808">Transferase</keyword>
<evidence type="ECO:0000256" key="5">
    <source>
        <dbReference type="ARBA" id="ARBA00022722"/>
    </source>
</evidence>
<evidence type="ECO:0000256" key="2">
    <source>
        <dbReference type="ARBA" id="ARBA00022670"/>
    </source>
</evidence>
<keyword evidence="13" id="KW-1185">Reference proteome</keyword>
<dbReference type="GO" id="GO:0003676">
    <property type="term" value="F:nucleic acid binding"/>
    <property type="evidence" value="ECO:0007669"/>
    <property type="project" value="InterPro"/>
</dbReference>
<dbReference type="InterPro" id="IPR001584">
    <property type="entry name" value="Integrase_cat-core"/>
</dbReference>
<dbReference type="CDD" id="cd01647">
    <property type="entry name" value="RT_LTR"/>
    <property type="match status" value="1"/>
</dbReference>
<reference evidence="12 13" key="1">
    <citation type="journal article" date="2019" name="Commun. Biol.">
        <title>The bagworm genome reveals a unique fibroin gene that provides high tensile strength.</title>
        <authorList>
            <person name="Kono N."/>
            <person name="Nakamura H."/>
            <person name="Ohtoshi R."/>
            <person name="Tomita M."/>
            <person name="Numata K."/>
            <person name="Arakawa K."/>
        </authorList>
    </citation>
    <scope>NUCLEOTIDE SEQUENCE [LARGE SCALE GENOMIC DNA]</scope>
</reference>
<evidence type="ECO:0000259" key="11">
    <source>
        <dbReference type="PROSITE" id="PS50994"/>
    </source>
</evidence>
<keyword evidence="8" id="KW-0695">RNA-directed DNA polymerase</keyword>
<dbReference type="Gene3D" id="3.30.420.10">
    <property type="entry name" value="Ribonuclease H-like superfamily/Ribonuclease H"/>
    <property type="match status" value="2"/>
</dbReference>
<dbReference type="PROSITE" id="PS50994">
    <property type="entry name" value="INTEGRASE"/>
    <property type="match status" value="1"/>
</dbReference>
<dbReference type="Pfam" id="PF17921">
    <property type="entry name" value="Integrase_H2C2"/>
    <property type="match status" value="1"/>
</dbReference>
<evidence type="ECO:0000313" key="12">
    <source>
        <dbReference type="EMBL" id="GBP09489.1"/>
    </source>
</evidence>
<evidence type="ECO:0000256" key="4">
    <source>
        <dbReference type="ARBA" id="ARBA00022695"/>
    </source>
</evidence>
<protein>
    <recommendedName>
        <fullName evidence="1">RNA-directed DNA polymerase</fullName>
        <ecNumber evidence="1">2.7.7.49</ecNumber>
    </recommendedName>
</protein>
<organism evidence="12 13">
    <name type="scientific">Eumeta variegata</name>
    <name type="common">Bagworm moth</name>
    <name type="synonym">Eumeta japonica</name>
    <dbReference type="NCBI Taxonomy" id="151549"/>
    <lineage>
        <taxon>Eukaryota</taxon>
        <taxon>Metazoa</taxon>
        <taxon>Ecdysozoa</taxon>
        <taxon>Arthropoda</taxon>
        <taxon>Hexapoda</taxon>
        <taxon>Insecta</taxon>
        <taxon>Pterygota</taxon>
        <taxon>Neoptera</taxon>
        <taxon>Endopterygota</taxon>
        <taxon>Lepidoptera</taxon>
        <taxon>Glossata</taxon>
        <taxon>Ditrysia</taxon>
        <taxon>Tineoidea</taxon>
        <taxon>Psychidae</taxon>
        <taxon>Oiketicinae</taxon>
        <taxon>Eumeta</taxon>
    </lineage>
</organism>